<evidence type="ECO:0000256" key="1">
    <source>
        <dbReference type="SAM" id="MobiDB-lite"/>
    </source>
</evidence>
<evidence type="ECO:0000313" key="3">
    <source>
        <dbReference type="Proteomes" id="UP000762676"/>
    </source>
</evidence>
<dbReference type="AlphaFoldDB" id="A0AAV4F6R5"/>
<keyword evidence="3" id="KW-1185">Reference proteome</keyword>
<comment type="caution">
    <text evidence="2">The sequence shown here is derived from an EMBL/GenBank/DDBJ whole genome shotgun (WGS) entry which is preliminary data.</text>
</comment>
<protein>
    <submittedName>
        <fullName evidence="2">Uncharacterized protein</fullName>
    </submittedName>
</protein>
<feature type="region of interest" description="Disordered" evidence="1">
    <location>
        <begin position="1"/>
        <end position="30"/>
    </location>
</feature>
<dbReference type="Proteomes" id="UP000762676">
    <property type="component" value="Unassembled WGS sequence"/>
</dbReference>
<gene>
    <name evidence="2" type="ORF">ElyMa_003739600</name>
</gene>
<reference evidence="2 3" key="1">
    <citation type="journal article" date="2021" name="Elife">
        <title>Chloroplast acquisition without the gene transfer in kleptoplastic sea slugs, Plakobranchus ocellatus.</title>
        <authorList>
            <person name="Maeda T."/>
            <person name="Takahashi S."/>
            <person name="Yoshida T."/>
            <person name="Shimamura S."/>
            <person name="Takaki Y."/>
            <person name="Nagai Y."/>
            <person name="Toyoda A."/>
            <person name="Suzuki Y."/>
            <person name="Arimoto A."/>
            <person name="Ishii H."/>
            <person name="Satoh N."/>
            <person name="Nishiyama T."/>
            <person name="Hasebe M."/>
            <person name="Maruyama T."/>
            <person name="Minagawa J."/>
            <person name="Obokata J."/>
            <person name="Shigenobu S."/>
        </authorList>
    </citation>
    <scope>NUCLEOTIDE SEQUENCE [LARGE SCALE GENOMIC DNA]</scope>
</reference>
<feature type="compositionally biased region" description="Polar residues" evidence="1">
    <location>
        <begin position="1"/>
        <end position="10"/>
    </location>
</feature>
<accession>A0AAV4F6R5</accession>
<evidence type="ECO:0000313" key="2">
    <source>
        <dbReference type="EMBL" id="GFR68700.1"/>
    </source>
</evidence>
<proteinExistence type="predicted"/>
<sequence length="73" mass="7779">MGASCTQDAGQSKVAIGHGRPIKMSGNGRQSTSALLLPKLRLSTLQKQQGKQVKLILENKSCCYFAQTACPSN</sequence>
<organism evidence="2 3">
    <name type="scientific">Elysia marginata</name>
    <dbReference type="NCBI Taxonomy" id="1093978"/>
    <lineage>
        <taxon>Eukaryota</taxon>
        <taxon>Metazoa</taxon>
        <taxon>Spiralia</taxon>
        <taxon>Lophotrochozoa</taxon>
        <taxon>Mollusca</taxon>
        <taxon>Gastropoda</taxon>
        <taxon>Heterobranchia</taxon>
        <taxon>Euthyneura</taxon>
        <taxon>Panpulmonata</taxon>
        <taxon>Sacoglossa</taxon>
        <taxon>Placobranchoidea</taxon>
        <taxon>Plakobranchidae</taxon>
        <taxon>Elysia</taxon>
    </lineage>
</organism>
<name>A0AAV4F6R5_9GAST</name>
<dbReference type="EMBL" id="BMAT01007661">
    <property type="protein sequence ID" value="GFR68700.1"/>
    <property type="molecule type" value="Genomic_DNA"/>
</dbReference>